<name>A0A6J5GK43_9BURK</name>
<keyword evidence="2" id="KW-1185">Reference proteome</keyword>
<proteinExistence type="predicted"/>
<dbReference type="AlphaFoldDB" id="A0A6J5GK43"/>
<sequence>MTAFTPIAVELSNPAVAPVPIASVWALVAAAPPPIATDSAPLASAAGDVDTTLTYFAALTRSPAAVLSADSASPILLYVVPLIR</sequence>
<evidence type="ECO:0000313" key="1">
    <source>
        <dbReference type="EMBL" id="CAB3800803.1"/>
    </source>
</evidence>
<gene>
    <name evidence="1" type="ORF">LMG27177_04890</name>
</gene>
<organism evidence="1 2">
    <name type="scientific">Paraburkholderia fynbosensis</name>
    <dbReference type="NCBI Taxonomy" id="1200993"/>
    <lineage>
        <taxon>Bacteria</taxon>
        <taxon>Pseudomonadati</taxon>
        <taxon>Pseudomonadota</taxon>
        <taxon>Betaproteobacteria</taxon>
        <taxon>Burkholderiales</taxon>
        <taxon>Burkholderiaceae</taxon>
        <taxon>Paraburkholderia</taxon>
    </lineage>
</organism>
<dbReference type="Proteomes" id="UP000494252">
    <property type="component" value="Unassembled WGS sequence"/>
</dbReference>
<evidence type="ECO:0000313" key="2">
    <source>
        <dbReference type="Proteomes" id="UP000494252"/>
    </source>
</evidence>
<reference evidence="1 2" key="1">
    <citation type="submission" date="2020-04" db="EMBL/GenBank/DDBJ databases">
        <authorList>
            <person name="De Canck E."/>
        </authorList>
    </citation>
    <scope>NUCLEOTIDE SEQUENCE [LARGE SCALE GENOMIC DNA]</scope>
    <source>
        <strain evidence="1 2">LMG 27177</strain>
    </source>
</reference>
<dbReference type="EMBL" id="CADIKI010000016">
    <property type="protein sequence ID" value="CAB3800803.1"/>
    <property type="molecule type" value="Genomic_DNA"/>
</dbReference>
<protein>
    <submittedName>
        <fullName evidence="1">Uncharacterized protein</fullName>
    </submittedName>
</protein>
<accession>A0A6J5GK43</accession>